<dbReference type="Gene3D" id="3.40.50.2300">
    <property type="match status" value="1"/>
</dbReference>
<feature type="domain" description="Receptor ligand binding region" evidence="10">
    <location>
        <begin position="46"/>
        <end position="116"/>
    </location>
</feature>
<keyword evidence="5" id="KW-0472">Membrane</keyword>
<keyword evidence="8" id="KW-0807">Transducer</keyword>
<evidence type="ECO:0000313" key="11">
    <source>
        <dbReference type="EMBL" id="CAI8015938.1"/>
    </source>
</evidence>
<comment type="caution">
    <text evidence="11">The sequence shown here is derived from an EMBL/GenBank/DDBJ whole genome shotgun (WGS) entry which is preliminary data.</text>
</comment>
<dbReference type="PANTHER" id="PTHR10519:SF20">
    <property type="entry name" value="G-PROTEIN COUPLED RECEPTOR 156-RELATED"/>
    <property type="match status" value="1"/>
</dbReference>
<keyword evidence="2" id="KW-0812">Transmembrane</keyword>
<evidence type="ECO:0000256" key="7">
    <source>
        <dbReference type="ARBA" id="ARBA00023180"/>
    </source>
</evidence>
<keyword evidence="6" id="KW-0675">Receptor</keyword>
<evidence type="ECO:0000256" key="6">
    <source>
        <dbReference type="ARBA" id="ARBA00023170"/>
    </source>
</evidence>
<dbReference type="Proteomes" id="UP001174909">
    <property type="component" value="Unassembled WGS sequence"/>
</dbReference>
<accession>A0AA35WC58</accession>
<evidence type="ECO:0000313" key="12">
    <source>
        <dbReference type="Proteomes" id="UP001174909"/>
    </source>
</evidence>
<proteinExistence type="predicted"/>
<dbReference type="SUPFAM" id="SSF53822">
    <property type="entry name" value="Periplasmic binding protein-like I"/>
    <property type="match status" value="1"/>
</dbReference>
<keyword evidence="12" id="KW-1185">Reference proteome</keyword>
<feature type="signal peptide" evidence="9">
    <location>
        <begin position="1"/>
        <end position="16"/>
    </location>
</feature>
<evidence type="ECO:0000256" key="2">
    <source>
        <dbReference type="ARBA" id="ARBA00022692"/>
    </source>
</evidence>
<evidence type="ECO:0000256" key="4">
    <source>
        <dbReference type="ARBA" id="ARBA00023040"/>
    </source>
</evidence>
<dbReference type="InterPro" id="IPR001828">
    <property type="entry name" value="ANF_lig-bd_rcpt"/>
</dbReference>
<dbReference type="PANTHER" id="PTHR10519">
    <property type="entry name" value="GABA-B RECEPTOR"/>
    <property type="match status" value="1"/>
</dbReference>
<evidence type="ECO:0000256" key="5">
    <source>
        <dbReference type="ARBA" id="ARBA00023136"/>
    </source>
</evidence>
<protein>
    <recommendedName>
        <fullName evidence="10">Receptor ligand binding region domain-containing protein</fullName>
    </recommendedName>
</protein>
<evidence type="ECO:0000256" key="8">
    <source>
        <dbReference type="ARBA" id="ARBA00023224"/>
    </source>
</evidence>
<dbReference type="GO" id="GO:0004965">
    <property type="term" value="F:G protein-coupled GABA receptor activity"/>
    <property type="evidence" value="ECO:0007669"/>
    <property type="project" value="InterPro"/>
</dbReference>
<dbReference type="AlphaFoldDB" id="A0AA35WC58"/>
<evidence type="ECO:0000259" key="10">
    <source>
        <dbReference type="Pfam" id="PF01094"/>
    </source>
</evidence>
<dbReference type="InterPro" id="IPR002455">
    <property type="entry name" value="GPCR3_GABA-B"/>
</dbReference>
<dbReference type="GO" id="GO:0038039">
    <property type="term" value="C:G protein-coupled receptor heterodimeric complex"/>
    <property type="evidence" value="ECO:0007669"/>
    <property type="project" value="TreeGrafter"/>
</dbReference>
<reference evidence="11" key="1">
    <citation type="submission" date="2023-03" db="EMBL/GenBank/DDBJ databases">
        <authorList>
            <person name="Steffen K."/>
            <person name="Cardenas P."/>
        </authorList>
    </citation>
    <scope>NUCLEOTIDE SEQUENCE</scope>
</reference>
<feature type="non-terminal residue" evidence="11">
    <location>
        <position position="1"/>
    </location>
</feature>
<evidence type="ECO:0000256" key="1">
    <source>
        <dbReference type="ARBA" id="ARBA00004370"/>
    </source>
</evidence>
<keyword evidence="7" id="KW-0325">Glycoprotein</keyword>
<dbReference type="InterPro" id="IPR028082">
    <property type="entry name" value="Peripla_BP_I"/>
</dbReference>
<name>A0AA35WC58_GEOBA</name>
<keyword evidence="3" id="KW-1133">Transmembrane helix</keyword>
<dbReference type="EMBL" id="CASHTH010001481">
    <property type="protein sequence ID" value="CAI8015938.1"/>
    <property type="molecule type" value="Genomic_DNA"/>
</dbReference>
<sequence length="117" mass="12397">MHLLFATLCLVSAASAKEDSSSKPVYFSFIYSGGGPGGFNSSGVIPAVDIALEEIQRNNLLPGYNLTYDEPVDSKCSDVFFEDTDSNPVPKIAVIGAGCSAATEPVAEISHHWNISQ</sequence>
<gene>
    <name evidence="11" type="ORF">GBAR_LOCUS9843</name>
</gene>
<keyword evidence="9" id="KW-0732">Signal</keyword>
<organism evidence="11 12">
    <name type="scientific">Geodia barretti</name>
    <name type="common">Barrett's horny sponge</name>
    <dbReference type="NCBI Taxonomy" id="519541"/>
    <lineage>
        <taxon>Eukaryota</taxon>
        <taxon>Metazoa</taxon>
        <taxon>Porifera</taxon>
        <taxon>Demospongiae</taxon>
        <taxon>Heteroscleromorpha</taxon>
        <taxon>Tetractinellida</taxon>
        <taxon>Astrophorina</taxon>
        <taxon>Geodiidae</taxon>
        <taxon>Geodia</taxon>
    </lineage>
</organism>
<feature type="chain" id="PRO_5041245006" description="Receptor ligand binding region domain-containing protein" evidence="9">
    <location>
        <begin position="17"/>
        <end position="117"/>
    </location>
</feature>
<evidence type="ECO:0000256" key="9">
    <source>
        <dbReference type="SAM" id="SignalP"/>
    </source>
</evidence>
<evidence type="ECO:0000256" key="3">
    <source>
        <dbReference type="ARBA" id="ARBA00022989"/>
    </source>
</evidence>
<keyword evidence="4" id="KW-0297">G-protein coupled receptor</keyword>
<comment type="subcellular location">
    <subcellularLocation>
        <location evidence="1">Membrane</location>
    </subcellularLocation>
</comment>
<dbReference type="Pfam" id="PF01094">
    <property type="entry name" value="ANF_receptor"/>
    <property type="match status" value="1"/>
</dbReference>
<dbReference type="GO" id="GO:0007214">
    <property type="term" value="P:gamma-aminobutyric acid signaling pathway"/>
    <property type="evidence" value="ECO:0007669"/>
    <property type="project" value="TreeGrafter"/>
</dbReference>